<protein>
    <submittedName>
        <fullName evidence="1">RepA replicase</fullName>
    </submittedName>
</protein>
<dbReference type="AlphaFoldDB" id="A0A126Q230"/>
<dbReference type="OrthoDB" id="1524783at2"/>
<organism evidence="1 2">
    <name type="scientific">Alteromonas macleodii</name>
    <name type="common">Pseudoalteromonas macleodii</name>
    <dbReference type="NCBI Taxonomy" id="28108"/>
    <lineage>
        <taxon>Bacteria</taxon>
        <taxon>Pseudomonadati</taxon>
        <taxon>Pseudomonadota</taxon>
        <taxon>Gammaproteobacteria</taxon>
        <taxon>Alteromonadales</taxon>
        <taxon>Alteromonadaceae</taxon>
        <taxon>Alteromonas/Salinimonas group</taxon>
        <taxon>Alteromonas</taxon>
    </lineage>
</organism>
<name>A0A126Q230_ALTMA</name>
<dbReference type="Pfam" id="PF04796">
    <property type="entry name" value="RepA_C"/>
    <property type="match status" value="1"/>
</dbReference>
<gene>
    <name evidence="1" type="ORF">AVL55_10285</name>
</gene>
<dbReference type="InterPro" id="IPR006881">
    <property type="entry name" value="RepA_C"/>
</dbReference>
<evidence type="ECO:0000313" key="1">
    <source>
        <dbReference type="EMBL" id="AMJ98519.1"/>
    </source>
</evidence>
<dbReference type="Proteomes" id="UP000063991">
    <property type="component" value="Chromosome"/>
</dbReference>
<dbReference type="RefSeq" id="WP_061095066.1">
    <property type="nucleotide sequence ID" value="NZ_CP014323.1"/>
</dbReference>
<evidence type="ECO:0000313" key="2">
    <source>
        <dbReference type="Proteomes" id="UP000063991"/>
    </source>
</evidence>
<proteinExistence type="predicted"/>
<dbReference type="EMBL" id="CP014323">
    <property type="protein sequence ID" value="AMJ98519.1"/>
    <property type="molecule type" value="Genomic_DNA"/>
</dbReference>
<reference evidence="1 2" key="1">
    <citation type="submission" date="2015-12" db="EMBL/GenBank/DDBJ databases">
        <authorList>
            <person name="Shamseldin A."/>
            <person name="Moawad H."/>
            <person name="Abd El-Rahim W.M."/>
            <person name="Sadowsky M.J."/>
        </authorList>
    </citation>
    <scope>NUCLEOTIDE SEQUENCE [LARGE SCALE GENOMIC DNA]</scope>
    <source>
        <strain evidence="1 2">D7</strain>
    </source>
</reference>
<accession>A0A126Q230</accession>
<sequence length="370" mass="42436">MENENKLLASGMLSHKEEYLKTLKTYIGSQFNDGSYHGAALALLSIKHLKYDQIKVNEALNRAVEQTTNIDPKTITNKFVAIYPLLEIEDDYEAQIESALKELEAGSENKIWYQYSTFCAHTLPLSKTDEKEISTEYPNNKLTISAIGNQSLPYGGIPRLIILYINTIAVKYGTDKIKLGKNLKEFVEALGYRASYIEGGTNEQVLNQLDRLFKTEFSHETSKKTFNESGQLEINTKQVTFKIFDEKESFETLKGGFTEKTEVFVRLSNTYYKEIKAHPVPLSLETIKKLKKSPLALDLYAFISYRANTRKIIPIKLEDLMKQFGIKEELWRFRPKAEKALDSLKKFWPECNVVIKKQAMIILPTKTQIV</sequence>